<dbReference type="EMBL" id="BOVJ01000140">
    <property type="protein sequence ID" value="GIQ65581.1"/>
    <property type="molecule type" value="Genomic_DNA"/>
</dbReference>
<evidence type="ECO:0000313" key="2">
    <source>
        <dbReference type="EMBL" id="GIQ65581.1"/>
    </source>
</evidence>
<gene>
    <name evidence="2" type="ORF">PACILC2_41490</name>
</gene>
<sequence length="128" mass="14050">MDIHLTAIHWVYLSFILAIIGLMAMRRDTSLICIVGIFAIGLLATGRVGPSVSAVFESFIFAIKELIGTILIISIIVAMSRILIRTGINETMIAPFARMLRTPALAYWGIGLIMLVTSCFSGLPLPWR</sequence>
<feature type="transmembrane region" description="Helical" evidence="1">
    <location>
        <begin position="31"/>
        <end position="49"/>
    </location>
</feature>
<evidence type="ECO:0000313" key="3">
    <source>
        <dbReference type="Proteomes" id="UP000680304"/>
    </source>
</evidence>
<feature type="transmembrane region" description="Helical" evidence="1">
    <location>
        <begin position="105"/>
        <end position="127"/>
    </location>
</feature>
<accession>A0ABQ4NCI0</accession>
<comment type="caution">
    <text evidence="2">The sequence shown here is derived from an EMBL/GenBank/DDBJ whole genome shotgun (WGS) entry which is preliminary data.</text>
</comment>
<keyword evidence="1" id="KW-1133">Transmembrane helix</keyword>
<protein>
    <recommendedName>
        <fullName evidence="4">Citrate transporter-like domain-containing protein</fullName>
    </recommendedName>
</protein>
<dbReference type="Proteomes" id="UP000680304">
    <property type="component" value="Unassembled WGS sequence"/>
</dbReference>
<keyword evidence="3" id="KW-1185">Reference proteome</keyword>
<organism evidence="2 3">
    <name type="scientific">Paenibacillus cisolokensis</name>
    <dbReference type="NCBI Taxonomy" id="1658519"/>
    <lineage>
        <taxon>Bacteria</taxon>
        <taxon>Bacillati</taxon>
        <taxon>Bacillota</taxon>
        <taxon>Bacilli</taxon>
        <taxon>Bacillales</taxon>
        <taxon>Paenibacillaceae</taxon>
        <taxon>Paenibacillus</taxon>
    </lineage>
</organism>
<reference evidence="2 3" key="1">
    <citation type="submission" date="2021-04" db="EMBL/GenBank/DDBJ databases">
        <title>Draft genome sequence of Paenibacillus cisolokensis, LC2-13A.</title>
        <authorList>
            <person name="Uke A."/>
            <person name="Chhe C."/>
            <person name="Baramee S."/>
            <person name="Kosugi A."/>
        </authorList>
    </citation>
    <scope>NUCLEOTIDE SEQUENCE [LARGE SCALE GENOMIC DNA]</scope>
    <source>
        <strain evidence="2 3">LC2-13A</strain>
    </source>
</reference>
<evidence type="ECO:0008006" key="4">
    <source>
        <dbReference type="Google" id="ProtNLM"/>
    </source>
</evidence>
<keyword evidence="1" id="KW-0472">Membrane</keyword>
<evidence type="ECO:0000256" key="1">
    <source>
        <dbReference type="SAM" id="Phobius"/>
    </source>
</evidence>
<keyword evidence="1" id="KW-0812">Transmembrane</keyword>
<feature type="transmembrane region" description="Helical" evidence="1">
    <location>
        <begin position="6"/>
        <end position="24"/>
    </location>
</feature>
<name>A0ABQ4NCI0_9BACL</name>
<proteinExistence type="predicted"/>
<feature type="transmembrane region" description="Helical" evidence="1">
    <location>
        <begin position="61"/>
        <end position="84"/>
    </location>
</feature>